<gene>
    <name evidence="3" type="ORF">ACFYNQ_17365</name>
</gene>
<dbReference type="InterPro" id="IPR050855">
    <property type="entry name" value="NDM-1-like"/>
</dbReference>
<comment type="caution">
    <text evidence="3">The sequence shown here is derived from an EMBL/GenBank/DDBJ whole genome shotgun (WGS) entry which is preliminary data.</text>
</comment>
<dbReference type="Gene3D" id="3.60.15.10">
    <property type="entry name" value="Ribonuclease Z/Hydroxyacylglutathione hydrolase-like"/>
    <property type="match status" value="1"/>
</dbReference>
<dbReference type="EMBL" id="JBIAHM010000005">
    <property type="protein sequence ID" value="MFE9600330.1"/>
    <property type="molecule type" value="Genomic_DNA"/>
</dbReference>
<dbReference type="CDD" id="cd16276">
    <property type="entry name" value="metallo-hydrolase-like_MBL-fold"/>
    <property type="match status" value="1"/>
</dbReference>
<organism evidence="3 4">
    <name type="scientific">Streptomyces hokutonensis</name>
    <dbReference type="NCBI Taxonomy" id="1306990"/>
    <lineage>
        <taxon>Bacteria</taxon>
        <taxon>Bacillati</taxon>
        <taxon>Actinomycetota</taxon>
        <taxon>Actinomycetes</taxon>
        <taxon>Kitasatosporales</taxon>
        <taxon>Streptomycetaceae</taxon>
        <taxon>Streptomyces</taxon>
    </lineage>
</organism>
<feature type="signal peptide" evidence="1">
    <location>
        <begin position="1"/>
        <end position="31"/>
    </location>
</feature>
<proteinExistence type="predicted"/>
<dbReference type="InterPro" id="IPR001279">
    <property type="entry name" value="Metallo-B-lactamas"/>
</dbReference>
<dbReference type="InterPro" id="IPR006311">
    <property type="entry name" value="TAT_signal"/>
</dbReference>
<accession>A0ABW6M2G0</accession>
<dbReference type="InterPro" id="IPR036866">
    <property type="entry name" value="RibonucZ/Hydroxyglut_hydro"/>
</dbReference>
<evidence type="ECO:0000313" key="4">
    <source>
        <dbReference type="Proteomes" id="UP001601303"/>
    </source>
</evidence>
<dbReference type="SUPFAM" id="SSF56281">
    <property type="entry name" value="Metallo-hydrolase/oxidoreductase"/>
    <property type="match status" value="1"/>
</dbReference>
<feature type="domain" description="Metallo-beta-lactamase" evidence="2">
    <location>
        <begin position="73"/>
        <end position="246"/>
    </location>
</feature>
<reference evidence="3 4" key="1">
    <citation type="submission" date="2024-10" db="EMBL/GenBank/DDBJ databases">
        <title>The Natural Products Discovery Center: Release of the First 8490 Sequenced Strains for Exploring Actinobacteria Biosynthetic Diversity.</title>
        <authorList>
            <person name="Kalkreuter E."/>
            <person name="Kautsar S.A."/>
            <person name="Yang D."/>
            <person name="Bader C.D."/>
            <person name="Teijaro C.N."/>
            <person name="Fluegel L."/>
            <person name="Davis C.M."/>
            <person name="Simpson J.R."/>
            <person name="Lauterbach L."/>
            <person name="Steele A.D."/>
            <person name="Gui C."/>
            <person name="Meng S."/>
            <person name="Li G."/>
            <person name="Viehrig K."/>
            <person name="Ye F."/>
            <person name="Su P."/>
            <person name="Kiefer A.F."/>
            <person name="Nichols A."/>
            <person name="Cepeda A.J."/>
            <person name="Yan W."/>
            <person name="Fan B."/>
            <person name="Jiang Y."/>
            <person name="Adhikari A."/>
            <person name="Zheng C.-J."/>
            <person name="Schuster L."/>
            <person name="Cowan T.M."/>
            <person name="Smanski M.J."/>
            <person name="Chevrette M.G."/>
            <person name="De Carvalho L.P.S."/>
            <person name="Shen B."/>
        </authorList>
    </citation>
    <scope>NUCLEOTIDE SEQUENCE [LARGE SCALE GENOMIC DNA]</scope>
    <source>
        <strain evidence="3 4">NPDC006488</strain>
    </source>
</reference>
<keyword evidence="1" id="KW-0732">Signal</keyword>
<dbReference type="PROSITE" id="PS51318">
    <property type="entry name" value="TAT"/>
    <property type="match status" value="1"/>
</dbReference>
<evidence type="ECO:0000313" key="3">
    <source>
        <dbReference type="EMBL" id="MFE9600330.1"/>
    </source>
</evidence>
<keyword evidence="4" id="KW-1185">Reference proteome</keyword>
<dbReference type="SMART" id="SM00849">
    <property type="entry name" value="Lactamase_B"/>
    <property type="match status" value="1"/>
</dbReference>
<evidence type="ECO:0000256" key="1">
    <source>
        <dbReference type="SAM" id="SignalP"/>
    </source>
</evidence>
<sequence>MSPTNRRSFLATGAALAAVPTVAALAGQASAATSTDLPDYAPIPPSALGPAVNSQGYYVGRIEKNLYWVTDGTYQSAFLTTREGVVLFDAPPTIGHNLQRAIDEIASANGVSNRVTHLVYSHHHADHLGASSLFGKNVVRIGHAETRKLLARDNDPARPVPDITFEKSHTLRVGGERVELAWHGTNHTPDNVYIHLPDHKTLMLVDVLLPGWVPFDSFNLNEDVPGSIAAPAKAMSYPWKHFVGGHIGRLGSRQDMVVYQQYVDDIIANVKKALAAVDPTPFFVKYGNNSWAAVKEYQAAQVAYASAPVIKKYTGVLAAADVYTASTTFIILESLRLDLGVDSQVHA</sequence>
<protein>
    <submittedName>
        <fullName evidence="3">MBL fold metallo-hydrolase</fullName>
    </submittedName>
</protein>
<name>A0ABW6M2G0_9ACTN</name>
<evidence type="ECO:0000259" key="2">
    <source>
        <dbReference type="SMART" id="SM00849"/>
    </source>
</evidence>
<dbReference type="PANTHER" id="PTHR42951">
    <property type="entry name" value="METALLO-BETA-LACTAMASE DOMAIN-CONTAINING"/>
    <property type="match status" value="1"/>
</dbReference>
<dbReference type="RefSeq" id="WP_388106785.1">
    <property type="nucleotide sequence ID" value="NZ_JBIAHM010000005.1"/>
</dbReference>
<dbReference type="Proteomes" id="UP001601303">
    <property type="component" value="Unassembled WGS sequence"/>
</dbReference>
<dbReference type="Pfam" id="PF00753">
    <property type="entry name" value="Lactamase_B"/>
    <property type="match status" value="1"/>
</dbReference>
<dbReference type="PANTHER" id="PTHR42951:SF4">
    <property type="entry name" value="ACYL-COENZYME A THIOESTERASE MBLAC2"/>
    <property type="match status" value="1"/>
</dbReference>
<feature type="chain" id="PRO_5045733951" evidence="1">
    <location>
        <begin position="32"/>
        <end position="347"/>
    </location>
</feature>